<dbReference type="OrthoDB" id="5086884at2759"/>
<keyword evidence="1" id="KW-1133">Transmembrane helix</keyword>
<sequence length="156" mass="18409">MAATLAELINKYRHNRKMLLFIVYIALFLDNMLLTTVVPIIPEYLLRLSHPNSTDLLLYDKVPTAEHSRIRRSTSVETEEEIEENGNEQRPFIWDDAWEIPMDTRVEREWQRSSLNPFLKSEYLRKKPSSKGRRLKGFSKGSKMHHIIPIFAQIEI</sequence>
<evidence type="ECO:0000256" key="1">
    <source>
        <dbReference type="SAM" id="Phobius"/>
    </source>
</evidence>
<proteinExistence type="predicted"/>
<feature type="transmembrane region" description="Helical" evidence="1">
    <location>
        <begin position="21"/>
        <end position="41"/>
    </location>
</feature>
<dbReference type="EMBL" id="UYRX01000537">
    <property type="protein sequence ID" value="VDK83545.1"/>
    <property type="molecule type" value="Genomic_DNA"/>
</dbReference>
<dbReference type="Proteomes" id="UP000277928">
    <property type="component" value="Unassembled WGS sequence"/>
</dbReference>
<protein>
    <recommendedName>
        <fullName evidence="4">Major facilitator superfamily (MFS) profile domain-containing protein</fullName>
    </recommendedName>
</protein>
<dbReference type="STRING" id="42156.A0A3P6TR03"/>
<keyword evidence="1" id="KW-0812">Transmembrane</keyword>
<organism evidence="2 3">
    <name type="scientific">Litomosoides sigmodontis</name>
    <name type="common">Filarial nematode worm</name>
    <dbReference type="NCBI Taxonomy" id="42156"/>
    <lineage>
        <taxon>Eukaryota</taxon>
        <taxon>Metazoa</taxon>
        <taxon>Ecdysozoa</taxon>
        <taxon>Nematoda</taxon>
        <taxon>Chromadorea</taxon>
        <taxon>Rhabditida</taxon>
        <taxon>Spirurina</taxon>
        <taxon>Spiruromorpha</taxon>
        <taxon>Filarioidea</taxon>
        <taxon>Onchocercidae</taxon>
        <taxon>Litomosoides</taxon>
    </lineage>
</organism>
<dbReference type="AlphaFoldDB" id="A0A3P6TR03"/>
<evidence type="ECO:0008006" key="4">
    <source>
        <dbReference type="Google" id="ProtNLM"/>
    </source>
</evidence>
<keyword evidence="3" id="KW-1185">Reference proteome</keyword>
<evidence type="ECO:0000313" key="2">
    <source>
        <dbReference type="EMBL" id="VDK83545.1"/>
    </source>
</evidence>
<accession>A0A3P6TR03</accession>
<evidence type="ECO:0000313" key="3">
    <source>
        <dbReference type="Proteomes" id="UP000277928"/>
    </source>
</evidence>
<keyword evidence="1" id="KW-0472">Membrane</keyword>
<reference evidence="2 3" key="1">
    <citation type="submission" date="2018-08" db="EMBL/GenBank/DDBJ databases">
        <authorList>
            <person name="Laetsch R D."/>
            <person name="Stevens L."/>
            <person name="Kumar S."/>
            <person name="Blaxter L. M."/>
        </authorList>
    </citation>
    <scope>NUCLEOTIDE SEQUENCE [LARGE SCALE GENOMIC DNA]</scope>
</reference>
<gene>
    <name evidence="2" type="ORF">NLS_LOCUS6258</name>
</gene>
<name>A0A3P6TR03_LITSI</name>